<dbReference type="RefSeq" id="WP_137447500.1">
    <property type="nucleotide sequence ID" value="NZ_SZZH01000001.1"/>
</dbReference>
<organism evidence="1 2">
    <name type="scientific">Nakamurella flava</name>
    <dbReference type="NCBI Taxonomy" id="2576308"/>
    <lineage>
        <taxon>Bacteria</taxon>
        <taxon>Bacillati</taxon>
        <taxon>Actinomycetota</taxon>
        <taxon>Actinomycetes</taxon>
        <taxon>Nakamurellales</taxon>
        <taxon>Nakamurellaceae</taxon>
        <taxon>Nakamurella</taxon>
    </lineage>
</organism>
<keyword evidence="2" id="KW-1185">Reference proteome</keyword>
<dbReference type="AlphaFoldDB" id="A0A4U6QIE8"/>
<dbReference type="EMBL" id="SZZH01000001">
    <property type="protein sequence ID" value="TKV60197.1"/>
    <property type="molecule type" value="Genomic_DNA"/>
</dbReference>
<accession>A0A4U6QIE8</accession>
<dbReference type="OrthoDB" id="3422162at2"/>
<proteinExistence type="predicted"/>
<reference evidence="1 2" key="1">
    <citation type="submission" date="2019-05" db="EMBL/GenBank/DDBJ databases">
        <title>Nakamurella sp. N5BH11, whole genome shotgun sequence.</title>
        <authorList>
            <person name="Tuo L."/>
        </authorList>
    </citation>
    <scope>NUCLEOTIDE SEQUENCE [LARGE SCALE GENOMIC DNA]</scope>
    <source>
        <strain evidence="1 2">N5BH11</strain>
    </source>
</reference>
<evidence type="ECO:0000313" key="2">
    <source>
        <dbReference type="Proteomes" id="UP000306985"/>
    </source>
</evidence>
<sequence length="197" mass="21815">MSEQRIASPSVRVSGPERLADLGVTADQLTRALLEGDRLARRTSRHDPPILEGLLRWAMSTRSLRDELVPLGWHFDNPRNLARTISPRHDTAIVVTTGDEGVGDPTRDPGTRHAKGSATEWAIIGGQLTFGGPSQDQPGLPFEELVPGPMQTWFLLFAVVGDQLRAELSLPRSYGDGRMLSWRERIMLPQLRRLPPG</sequence>
<gene>
    <name evidence="1" type="ORF">FDO65_00200</name>
</gene>
<evidence type="ECO:0000313" key="1">
    <source>
        <dbReference type="EMBL" id="TKV60197.1"/>
    </source>
</evidence>
<name>A0A4U6QIE8_9ACTN</name>
<protein>
    <submittedName>
        <fullName evidence="1">Uncharacterized protein</fullName>
    </submittedName>
</protein>
<comment type="caution">
    <text evidence="1">The sequence shown here is derived from an EMBL/GenBank/DDBJ whole genome shotgun (WGS) entry which is preliminary data.</text>
</comment>
<dbReference type="Proteomes" id="UP000306985">
    <property type="component" value="Unassembled WGS sequence"/>
</dbReference>